<dbReference type="AlphaFoldDB" id="A0A0D2FQC9"/>
<evidence type="ECO:0000256" key="1">
    <source>
        <dbReference type="SAM" id="SignalP"/>
    </source>
</evidence>
<keyword evidence="1" id="KW-0732">Signal</keyword>
<sequence length="420" mass="45293">MLPFFYFFFFSNVALGSLGRWEGYLPWKKSLLERDVEPTCSCTDPLASEWAANEVFSDAAASAATPAGYYEAFSNGHTWSSGDGFLGYTTLDEYDSSICAAICDSIDECSSFQIYFEKEVGGSAPSIKCSFSAGSISVSATNGANAVIAGNNGYTNSTLITPEGFDVPMFLAGSAIHPPPNSGSFIGSEIFYGSFDTANCASACSAVGCKFFNTYVVSKNGTTRQKLVAQMARQLIPSRIASFVVGQGINVARVKLALDLMTHLRQRRLVVVARTVHGKTIIRGMEAALRKVGLEAVTVEVLAAQRPPPLQALPLAEMEVTQALAALLTQHRARQENLPLEQATRDLQALLVLRRADLIIQEVGQQVHLILQQSSHIQQENQGTIQEIQIQLTARQVHPLPLSLVATGAVQGVQPQQMAP</sequence>
<evidence type="ECO:0008006" key="4">
    <source>
        <dbReference type="Google" id="ProtNLM"/>
    </source>
</evidence>
<reference evidence="2 3" key="1">
    <citation type="submission" date="2015-01" db="EMBL/GenBank/DDBJ databases">
        <title>The Genome Sequence of Capronia semiimmersa CBS27337.</title>
        <authorList>
            <consortium name="The Broad Institute Genomics Platform"/>
            <person name="Cuomo C."/>
            <person name="de Hoog S."/>
            <person name="Gorbushina A."/>
            <person name="Stielow B."/>
            <person name="Teixiera M."/>
            <person name="Abouelleil A."/>
            <person name="Chapman S.B."/>
            <person name="Priest M."/>
            <person name="Young S.K."/>
            <person name="Wortman J."/>
            <person name="Nusbaum C."/>
            <person name="Birren B."/>
        </authorList>
    </citation>
    <scope>NUCLEOTIDE SEQUENCE [LARGE SCALE GENOMIC DNA]</scope>
    <source>
        <strain evidence="2 3">CBS 27337</strain>
    </source>
</reference>
<protein>
    <recommendedName>
        <fullName evidence="4">Apple domain-containing protein</fullName>
    </recommendedName>
</protein>
<feature type="signal peptide" evidence="1">
    <location>
        <begin position="1"/>
        <end position="16"/>
    </location>
</feature>
<keyword evidence="3" id="KW-1185">Reference proteome</keyword>
<dbReference type="Proteomes" id="UP000054266">
    <property type="component" value="Unassembled WGS sequence"/>
</dbReference>
<dbReference type="EMBL" id="KN846958">
    <property type="protein sequence ID" value="KIW68775.1"/>
    <property type="molecule type" value="Genomic_DNA"/>
</dbReference>
<dbReference type="PANTHER" id="PTHR36578">
    <property type="entry name" value="CHROMOSOME 15, WHOLE GENOME SHOTGUN SEQUENCE"/>
    <property type="match status" value="1"/>
</dbReference>
<accession>A0A0D2FQC9</accession>
<feature type="chain" id="PRO_5002257871" description="Apple domain-containing protein" evidence="1">
    <location>
        <begin position="17"/>
        <end position="420"/>
    </location>
</feature>
<dbReference type="STRING" id="5601.A0A0D2FQC9"/>
<organism evidence="2 3">
    <name type="scientific">Phialophora macrospora</name>
    <dbReference type="NCBI Taxonomy" id="1851006"/>
    <lineage>
        <taxon>Eukaryota</taxon>
        <taxon>Fungi</taxon>
        <taxon>Dikarya</taxon>
        <taxon>Ascomycota</taxon>
        <taxon>Pezizomycotina</taxon>
        <taxon>Eurotiomycetes</taxon>
        <taxon>Chaetothyriomycetidae</taxon>
        <taxon>Chaetothyriales</taxon>
        <taxon>Herpotrichiellaceae</taxon>
        <taxon>Phialophora</taxon>
    </lineage>
</organism>
<dbReference type="HOGENOM" id="CLU_653808_0_0_1"/>
<evidence type="ECO:0000313" key="3">
    <source>
        <dbReference type="Proteomes" id="UP000054266"/>
    </source>
</evidence>
<proteinExistence type="predicted"/>
<dbReference type="PANTHER" id="PTHR36578:SF1">
    <property type="entry name" value="APPLE DOMAIN-CONTAINING PROTEIN"/>
    <property type="match status" value="1"/>
</dbReference>
<evidence type="ECO:0000313" key="2">
    <source>
        <dbReference type="EMBL" id="KIW68775.1"/>
    </source>
</evidence>
<name>A0A0D2FQC9_9EURO</name>
<gene>
    <name evidence="2" type="ORF">PV04_04696</name>
</gene>